<reference evidence="3 4" key="1">
    <citation type="submission" date="2020-04" db="EMBL/GenBank/DDBJ databases">
        <authorList>
            <person name="Wallbank WR R."/>
            <person name="Pardo Diaz C."/>
            <person name="Kozak K."/>
            <person name="Martin S."/>
            <person name="Jiggins C."/>
            <person name="Moest M."/>
            <person name="Warren A I."/>
            <person name="Byers J.R.P. K."/>
            <person name="Montejo-Kovacevich G."/>
            <person name="Yen C E."/>
        </authorList>
    </citation>
    <scope>NUCLEOTIDE SEQUENCE [LARGE SCALE GENOMIC DNA]</scope>
</reference>
<gene>
    <name evidence="3" type="ORF">APLA_LOCUS3369</name>
</gene>
<organism evidence="3 4">
    <name type="scientific">Arctia plantaginis</name>
    <name type="common">Wood tiger moth</name>
    <name type="synonym">Phalaena plantaginis</name>
    <dbReference type="NCBI Taxonomy" id="874455"/>
    <lineage>
        <taxon>Eukaryota</taxon>
        <taxon>Metazoa</taxon>
        <taxon>Ecdysozoa</taxon>
        <taxon>Arthropoda</taxon>
        <taxon>Hexapoda</taxon>
        <taxon>Insecta</taxon>
        <taxon>Pterygota</taxon>
        <taxon>Neoptera</taxon>
        <taxon>Endopterygota</taxon>
        <taxon>Lepidoptera</taxon>
        <taxon>Glossata</taxon>
        <taxon>Ditrysia</taxon>
        <taxon>Noctuoidea</taxon>
        <taxon>Erebidae</taxon>
        <taxon>Arctiinae</taxon>
        <taxon>Arctia</taxon>
    </lineage>
</organism>
<evidence type="ECO:0000313" key="3">
    <source>
        <dbReference type="EMBL" id="CAB3228109.1"/>
    </source>
</evidence>
<feature type="compositionally biased region" description="Basic and acidic residues" evidence="1">
    <location>
        <begin position="225"/>
        <end position="243"/>
    </location>
</feature>
<name>A0A8S0Z5Y5_ARCPL</name>
<feature type="compositionally biased region" description="Acidic residues" evidence="1">
    <location>
        <begin position="262"/>
        <end position="272"/>
    </location>
</feature>
<keyword evidence="2" id="KW-0732">Signal</keyword>
<feature type="signal peptide" evidence="2">
    <location>
        <begin position="1"/>
        <end position="19"/>
    </location>
</feature>
<protein>
    <submittedName>
        <fullName evidence="3">Uncharacterized protein</fullName>
    </submittedName>
</protein>
<feature type="region of interest" description="Disordered" evidence="1">
    <location>
        <begin position="178"/>
        <end position="273"/>
    </location>
</feature>
<dbReference type="OrthoDB" id="10253554at2759"/>
<accession>A0A8S0Z5Y5</accession>
<evidence type="ECO:0000313" key="4">
    <source>
        <dbReference type="Proteomes" id="UP000494256"/>
    </source>
</evidence>
<proteinExistence type="predicted"/>
<evidence type="ECO:0000256" key="1">
    <source>
        <dbReference type="SAM" id="MobiDB-lite"/>
    </source>
</evidence>
<dbReference type="EMBL" id="CADEBD010000281">
    <property type="protein sequence ID" value="CAB3228109.1"/>
    <property type="molecule type" value="Genomic_DNA"/>
</dbReference>
<dbReference type="AlphaFoldDB" id="A0A8S0Z5Y5"/>
<evidence type="ECO:0000256" key="2">
    <source>
        <dbReference type="SAM" id="SignalP"/>
    </source>
</evidence>
<feature type="chain" id="PRO_5035744597" evidence="2">
    <location>
        <begin position="20"/>
        <end position="351"/>
    </location>
</feature>
<comment type="caution">
    <text evidence="3">The sequence shown here is derived from an EMBL/GenBank/DDBJ whole genome shotgun (WGS) entry which is preliminary data.</text>
</comment>
<sequence length="351" mass="40167">MKIILLFSLGVCSIISSDSRLIEKITDRTLTTETKTGSSPPVRLARQAYGDYMFGLNNDNEDSNEFFTSFNRKVRHFNIGSKNPEPPRRLRRESNERIDKPVKNTTVAITTAPSANGRGKSKSVLVKKPIPKYNEMDYDDDFQMKMSKYPVKLLDSGEHEDEDFNLDDYDFDVNHDEFIGRGKPLEPRAKHRGTEPKPKPETKLSVAPEIKIKSKVNIPHQVPSVKKERSAEKQRKTNEKEKDDYYDESTSTTKEPQKARELDDEFNDDNEESKEFYSKISNVRLARSPWNANTLSDTLGDKATAAVSKILSILPMFPQVPDEGGAFEYRVGPGHRNGWSNRGFNEWVRRK</sequence>
<feature type="compositionally biased region" description="Basic and acidic residues" evidence="1">
    <location>
        <begin position="178"/>
        <end position="202"/>
    </location>
</feature>
<dbReference type="Proteomes" id="UP000494256">
    <property type="component" value="Unassembled WGS sequence"/>
</dbReference>